<organism evidence="1 2">
    <name type="scientific">Smallanthus sonchifolius</name>
    <dbReference type="NCBI Taxonomy" id="185202"/>
    <lineage>
        <taxon>Eukaryota</taxon>
        <taxon>Viridiplantae</taxon>
        <taxon>Streptophyta</taxon>
        <taxon>Embryophyta</taxon>
        <taxon>Tracheophyta</taxon>
        <taxon>Spermatophyta</taxon>
        <taxon>Magnoliopsida</taxon>
        <taxon>eudicotyledons</taxon>
        <taxon>Gunneridae</taxon>
        <taxon>Pentapetalae</taxon>
        <taxon>asterids</taxon>
        <taxon>campanulids</taxon>
        <taxon>Asterales</taxon>
        <taxon>Asteraceae</taxon>
        <taxon>Asteroideae</taxon>
        <taxon>Heliantheae alliance</taxon>
        <taxon>Millerieae</taxon>
        <taxon>Smallanthus</taxon>
    </lineage>
</organism>
<keyword evidence="2" id="KW-1185">Reference proteome</keyword>
<name>A0ACB9JMP6_9ASTR</name>
<sequence>MFKCSNVSWDMLNVNNKVQIFRAWVDKGKAIMIEQDDEPNPKSKLSKELEEELSRKAIEGILSQDYYDEVNAQVQLENTMAETTASWLSYILEDELKKEIERMRMEAKNVKRVYLKRKTPSVITPEALKSTHEVVTTQEEILKSTLESEKVTQELLLMRLVRLQIIFLKYIQRLQSRPLLLPERNP</sequence>
<reference evidence="1 2" key="2">
    <citation type="journal article" date="2022" name="Mol. Ecol. Resour.">
        <title>The genomes of chicory, endive, great burdock and yacon provide insights into Asteraceae paleo-polyploidization history and plant inulin production.</title>
        <authorList>
            <person name="Fan W."/>
            <person name="Wang S."/>
            <person name="Wang H."/>
            <person name="Wang A."/>
            <person name="Jiang F."/>
            <person name="Liu H."/>
            <person name="Zhao H."/>
            <person name="Xu D."/>
            <person name="Zhang Y."/>
        </authorList>
    </citation>
    <scope>NUCLEOTIDE SEQUENCE [LARGE SCALE GENOMIC DNA]</scope>
    <source>
        <strain evidence="2">cv. Yunnan</strain>
        <tissue evidence="1">Leaves</tissue>
    </source>
</reference>
<proteinExistence type="predicted"/>
<gene>
    <name evidence="1" type="ORF">L1987_09178</name>
</gene>
<accession>A0ACB9JMP6</accession>
<comment type="caution">
    <text evidence="1">The sequence shown here is derived from an EMBL/GenBank/DDBJ whole genome shotgun (WGS) entry which is preliminary data.</text>
</comment>
<evidence type="ECO:0000313" key="2">
    <source>
        <dbReference type="Proteomes" id="UP001056120"/>
    </source>
</evidence>
<dbReference type="EMBL" id="CM042020">
    <property type="protein sequence ID" value="KAI3821609.1"/>
    <property type="molecule type" value="Genomic_DNA"/>
</dbReference>
<evidence type="ECO:0000313" key="1">
    <source>
        <dbReference type="EMBL" id="KAI3821609.1"/>
    </source>
</evidence>
<protein>
    <submittedName>
        <fullName evidence="1">Uncharacterized protein</fullName>
    </submittedName>
</protein>
<dbReference type="Proteomes" id="UP001056120">
    <property type="component" value="Linkage Group LG03"/>
</dbReference>
<reference evidence="2" key="1">
    <citation type="journal article" date="2022" name="Mol. Ecol. Resour.">
        <title>The genomes of chicory, endive, great burdock and yacon provide insights into Asteraceae palaeo-polyploidization history and plant inulin production.</title>
        <authorList>
            <person name="Fan W."/>
            <person name="Wang S."/>
            <person name="Wang H."/>
            <person name="Wang A."/>
            <person name="Jiang F."/>
            <person name="Liu H."/>
            <person name="Zhao H."/>
            <person name="Xu D."/>
            <person name="Zhang Y."/>
        </authorList>
    </citation>
    <scope>NUCLEOTIDE SEQUENCE [LARGE SCALE GENOMIC DNA]</scope>
    <source>
        <strain evidence="2">cv. Yunnan</strain>
    </source>
</reference>